<evidence type="ECO:0000313" key="3">
    <source>
        <dbReference type="Proteomes" id="UP000237271"/>
    </source>
</evidence>
<dbReference type="AlphaFoldDB" id="A0A2P4XHP6"/>
<keyword evidence="3" id="KW-1185">Reference proteome</keyword>
<dbReference type="Proteomes" id="UP000237271">
    <property type="component" value="Unassembled WGS sequence"/>
</dbReference>
<feature type="region of interest" description="Disordered" evidence="1">
    <location>
        <begin position="84"/>
        <end position="103"/>
    </location>
</feature>
<organism evidence="2 3">
    <name type="scientific">Phytophthora palmivora</name>
    <dbReference type="NCBI Taxonomy" id="4796"/>
    <lineage>
        <taxon>Eukaryota</taxon>
        <taxon>Sar</taxon>
        <taxon>Stramenopiles</taxon>
        <taxon>Oomycota</taxon>
        <taxon>Peronosporomycetes</taxon>
        <taxon>Peronosporales</taxon>
        <taxon>Peronosporaceae</taxon>
        <taxon>Phytophthora</taxon>
    </lineage>
</organism>
<reference evidence="2 3" key="1">
    <citation type="journal article" date="2017" name="Genome Biol. Evol.">
        <title>Phytophthora megakarya and P. palmivora, closely related causal agents of cacao black pod rot, underwent increases in genome sizes and gene numbers by different mechanisms.</title>
        <authorList>
            <person name="Ali S.S."/>
            <person name="Shao J."/>
            <person name="Lary D.J."/>
            <person name="Kronmiller B."/>
            <person name="Shen D."/>
            <person name="Strem M.D."/>
            <person name="Amoako-Attah I."/>
            <person name="Akrofi A.Y."/>
            <person name="Begoude B.A."/>
            <person name="Ten Hoopen G.M."/>
            <person name="Coulibaly K."/>
            <person name="Kebe B.I."/>
            <person name="Melnick R.L."/>
            <person name="Guiltinan M.J."/>
            <person name="Tyler B.M."/>
            <person name="Meinhardt L.W."/>
            <person name="Bailey B.A."/>
        </authorList>
    </citation>
    <scope>NUCLEOTIDE SEQUENCE [LARGE SCALE GENOMIC DNA]</scope>
    <source>
        <strain evidence="3">sbr112.9</strain>
    </source>
</reference>
<proteinExistence type="predicted"/>
<evidence type="ECO:0000256" key="1">
    <source>
        <dbReference type="SAM" id="MobiDB-lite"/>
    </source>
</evidence>
<gene>
    <name evidence="2" type="ORF">PHPALM_19290</name>
</gene>
<dbReference type="OrthoDB" id="163343at2759"/>
<comment type="caution">
    <text evidence="2">The sequence shown here is derived from an EMBL/GenBank/DDBJ whole genome shotgun (WGS) entry which is preliminary data.</text>
</comment>
<dbReference type="EMBL" id="NCKW01010650">
    <property type="protein sequence ID" value="POM65070.1"/>
    <property type="molecule type" value="Genomic_DNA"/>
</dbReference>
<protein>
    <submittedName>
        <fullName evidence="2">Uncharacterized protein</fullName>
    </submittedName>
</protein>
<feature type="non-terminal residue" evidence="2">
    <location>
        <position position="1"/>
    </location>
</feature>
<feature type="compositionally biased region" description="Basic and acidic residues" evidence="1">
    <location>
        <begin position="85"/>
        <end position="103"/>
    </location>
</feature>
<evidence type="ECO:0000313" key="2">
    <source>
        <dbReference type="EMBL" id="POM65070.1"/>
    </source>
</evidence>
<name>A0A2P4XHP6_9STRA</name>
<sequence>FRAYYFSNSFIVDDKGWRITNTRRGFQDSTSRLTAVHEREVDGKKLRSTWNRMGPDDEGQHDAVCSSGTPDEFESLWQQTPFGEAQKKTIKDQQKQLEDGQLY</sequence>
<feature type="region of interest" description="Disordered" evidence="1">
    <location>
        <begin position="48"/>
        <end position="70"/>
    </location>
</feature>
<accession>A0A2P4XHP6</accession>